<gene>
    <name evidence="1" type="ORF">C2G38_2094891</name>
</gene>
<protein>
    <submittedName>
        <fullName evidence="1">Uncharacterized protein</fullName>
    </submittedName>
</protein>
<evidence type="ECO:0000313" key="1">
    <source>
        <dbReference type="EMBL" id="RIB14766.1"/>
    </source>
</evidence>
<sequence>MMNILQRFHLGLIVVRQNMILLKYLTNLIYFLEEAEMDLIVKHFIDYAIVHLALW</sequence>
<feature type="non-terminal residue" evidence="1">
    <location>
        <position position="55"/>
    </location>
</feature>
<accession>A0A397V654</accession>
<dbReference type="AlphaFoldDB" id="A0A397V654"/>
<organism evidence="1 2">
    <name type="scientific">Gigaspora rosea</name>
    <dbReference type="NCBI Taxonomy" id="44941"/>
    <lineage>
        <taxon>Eukaryota</taxon>
        <taxon>Fungi</taxon>
        <taxon>Fungi incertae sedis</taxon>
        <taxon>Mucoromycota</taxon>
        <taxon>Glomeromycotina</taxon>
        <taxon>Glomeromycetes</taxon>
        <taxon>Diversisporales</taxon>
        <taxon>Gigasporaceae</taxon>
        <taxon>Gigaspora</taxon>
    </lineage>
</organism>
<name>A0A397V654_9GLOM</name>
<comment type="caution">
    <text evidence="1">The sequence shown here is derived from an EMBL/GenBank/DDBJ whole genome shotgun (WGS) entry which is preliminary data.</text>
</comment>
<evidence type="ECO:0000313" key="2">
    <source>
        <dbReference type="Proteomes" id="UP000266673"/>
    </source>
</evidence>
<reference evidence="1 2" key="1">
    <citation type="submission" date="2018-06" db="EMBL/GenBank/DDBJ databases">
        <title>Comparative genomics reveals the genomic features of Rhizophagus irregularis, R. cerebriforme, R. diaphanum and Gigaspora rosea, and their symbiotic lifestyle signature.</title>
        <authorList>
            <person name="Morin E."/>
            <person name="San Clemente H."/>
            <person name="Chen E.C.H."/>
            <person name="De La Providencia I."/>
            <person name="Hainaut M."/>
            <person name="Kuo A."/>
            <person name="Kohler A."/>
            <person name="Murat C."/>
            <person name="Tang N."/>
            <person name="Roy S."/>
            <person name="Loubradou J."/>
            <person name="Henrissat B."/>
            <person name="Grigoriev I.V."/>
            <person name="Corradi N."/>
            <person name="Roux C."/>
            <person name="Martin F.M."/>
        </authorList>
    </citation>
    <scope>NUCLEOTIDE SEQUENCE [LARGE SCALE GENOMIC DNA]</scope>
    <source>
        <strain evidence="1 2">DAOM 194757</strain>
    </source>
</reference>
<dbReference type="Proteomes" id="UP000266673">
    <property type="component" value="Unassembled WGS sequence"/>
</dbReference>
<keyword evidence="2" id="KW-1185">Reference proteome</keyword>
<proteinExistence type="predicted"/>
<dbReference type="EMBL" id="QKWP01000796">
    <property type="protein sequence ID" value="RIB14766.1"/>
    <property type="molecule type" value="Genomic_DNA"/>
</dbReference>